<feature type="non-terminal residue" evidence="3">
    <location>
        <position position="1"/>
    </location>
</feature>
<dbReference type="STRING" id="946122.A0A0C2SWF6"/>
<accession>A0A0C2SWF6</accession>
<dbReference type="Gene3D" id="3.40.50.300">
    <property type="entry name" value="P-loop containing nucleotide triphosphate hydrolases"/>
    <property type="match status" value="1"/>
</dbReference>
<reference evidence="3 4" key="1">
    <citation type="submission" date="2014-04" db="EMBL/GenBank/DDBJ databases">
        <title>Evolutionary Origins and Diversification of the Mycorrhizal Mutualists.</title>
        <authorList>
            <consortium name="DOE Joint Genome Institute"/>
            <consortium name="Mycorrhizal Genomics Consortium"/>
            <person name="Kohler A."/>
            <person name="Kuo A."/>
            <person name="Nagy L.G."/>
            <person name="Floudas D."/>
            <person name="Copeland A."/>
            <person name="Barry K.W."/>
            <person name="Cichocki N."/>
            <person name="Veneault-Fourrey C."/>
            <person name="LaButti K."/>
            <person name="Lindquist E.A."/>
            <person name="Lipzen A."/>
            <person name="Lundell T."/>
            <person name="Morin E."/>
            <person name="Murat C."/>
            <person name="Riley R."/>
            <person name="Ohm R."/>
            <person name="Sun H."/>
            <person name="Tunlid A."/>
            <person name="Henrissat B."/>
            <person name="Grigoriev I.V."/>
            <person name="Hibbett D.S."/>
            <person name="Martin F."/>
        </authorList>
    </citation>
    <scope>NUCLEOTIDE SEQUENCE [LARGE SCALE GENOMIC DNA]</scope>
    <source>
        <strain evidence="3 4">Koide BX008</strain>
    </source>
</reference>
<evidence type="ECO:0000256" key="1">
    <source>
        <dbReference type="ARBA" id="ARBA00022737"/>
    </source>
</evidence>
<keyword evidence="4" id="KW-1185">Reference proteome</keyword>
<feature type="domain" description="Nephrocystin 3-like N-terminal" evidence="2">
    <location>
        <begin position="36"/>
        <end position="196"/>
    </location>
</feature>
<dbReference type="EMBL" id="KN818338">
    <property type="protein sequence ID" value="KIL58444.1"/>
    <property type="molecule type" value="Genomic_DNA"/>
</dbReference>
<dbReference type="SUPFAM" id="SSF52540">
    <property type="entry name" value="P-loop containing nucleoside triphosphate hydrolases"/>
    <property type="match status" value="1"/>
</dbReference>
<dbReference type="PANTHER" id="PTHR10039:SF17">
    <property type="entry name" value="FUNGAL STAND N-TERMINAL GOODBYE DOMAIN-CONTAINING PROTEIN-RELATED"/>
    <property type="match status" value="1"/>
</dbReference>
<keyword evidence="1" id="KW-0677">Repeat</keyword>
<proteinExistence type="predicted"/>
<dbReference type="AlphaFoldDB" id="A0A0C2SWF6"/>
<organism evidence="3 4">
    <name type="scientific">Amanita muscaria (strain Koide BX008)</name>
    <dbReference type="NCBI Taxonomy" id="946122"/>
    <lineage>
        <taxon>Eukaryota</taxon>
        <taxon>Fungi</taxon>
        <taxon>Dikarya</taxon>
        <taxon>Basidiomycota</taxon>
        <taxon>Agaricomycotina</taxon>
        <taxon>Agaricomycetes</taxon>
        <taxon>Agaricomycetidae</taxon>
        <taxon>Agaricales</taxon>
        <taxon>Pluteineae</taxon>
        <taxon>Amanitaceae</taxon>
        <taxon>Amanita</taxon>
    </lineage>
</organism>
<dbReference type="InParanoid" id="A0A0C2SWF6"/>
<evidence type="ECO:0000313" key="3">
    <source>
        <dbReference type="EMBL" id="KIL58444.1"/>
    </source>
</evidence>
<dbReference type="HOGENOM" id="CLU_000288_6_10_1"/>
<dbReference type="OrthoDB" id="4760524at2759"/>
<dbReference type="PANTHER" id="PTHR10039">
    <property type="entry name" value="AMELOGENIN"/>
    <property type="match status" value="1"/>
</dbReference>
<dbReference type="Proteomes" id="UP000054549">
    <property type="component" value="Unassembled WGS sequence"/>
</dbReference>
<evidence type="ECO:0000313" key="4">
    <source>
        <dbReference type="Proteomes" id="UP000054549"/>
    </source>
</evidence>
<name>A0A0C2SWF6_AMAMK</name>
<dbReference type="Pfam" id="PF24883">
    <property type="entry name" value="NPHP3_N"/>
    <property type="match status" value="1"/>
</dbReference>
<protein>
    <recommendedName>
        <fullName evidence="2">Nephrocystin 3-like N-terminal domain-containing protein</fullName>
    </recommendedName>
</protein>
<evidence type="ECO:0000259" key="2">
    <source>
        <dbReference type="Pfam" id="PF24883"/>
    </source>
</evidence>
<dbReference type="InterPro" id="IPR056884">
    <property type="entry name" value="NPHP3-like_N"/>
</dbReference>
<sequence length="454" mass="51357">LDNLKEFVSFSALHDSSAQDPERRCHPGTRKNVLHKMRTWMDDPNAPERILWLHGPAGVGKSAIAQTISYSKDKVGASFFFFRSDPVRNDGNRLFPTLAWRLASSVPIIKDLITFSLEEDPDLPTKAIEAQFEQLIAQPFLTISGGESAAPTPSPVIIIDGLDECSDVKLQRRILKIIGNAVANPRFPLRFIISSRPEAHIEDFFSQFQHPTLQIDLANADDAYRDIETYLTSEFARIAVEQELDPEVWPGQENIDTLVSQSSGQFVYASTIIKYAGDEYESAVARLSVILGLKLCTGKSPFAELDALYAEILQRQPNQDFLREFLAVLVACSALSQKNLHEDYAMLLGLDKKELDRKLRGMHSLLKCKPFINVHHKSFHDFLQDPSRSGEYHVSKHFANRRFMQRITDLLVKAASRALQQPDLYVCFLCEPSWCSYRINLAMKVIISNRDSPM</sequence>
<dbReference type="InterPro" id="IPR027417">
    <property type="entry name" value="P-loop_NTPase"/>
</dbReference>
<gene>
    <name evidence="3" type="ORF">M378DRAFT_86509</name>
</gene>